<feature type="compositionally biased region" description="Basic and acidic residues" evidence="1">
    <location>
        <begin position="61"/>
        <end position="70"/>
    </location>
</feature>
<feature type="region of interest" description="Disordered" evidence="1">
    <location>
        <begin position="327"/>
        <end position="355"/>
    </location>
</feature>
<feature type="region of interest" description="Disordered" evidence="1">
    <location>
        <begin position="225"/>
        <end position="303"/>
    </location>
</feature>
<feature type="region of interest" description="Disordered" evidence="1">
    <location>
        <begin position="1"/>
        <end position="33"/>
    </location>
</feature>
<feature type="compositionally biased region" description="Basic and acidic residues" evidence="1">
    <location>
        <begin position="242"/>
        <end position="264"/>
    </location>
</feature>
<dbReference type="Pfam" id="PF20435">
    <property type="entry name" value="ASY3-like"/>
    <property type="match status" value="2"/>
</dbReference>
<feature type="region of interest" description="Disordered" evidence="1">
    <location>
        <begin position="557"/>
        <end position="684"/>
    </location>
</feature>
<feature type="compositionally biased region" description="Basic residues" evidence="1">
    <location>
        <begin position="341"/>
        <end position="350"/>
    </location>
</feature>
<feature type="compositionally biased region" description="Basic and acidic residues" evidence="1">
    <location>
        <begin position="79"/>
        <end position="96"/>
    </location>
</feature>
<feature type="compositionally biased region" description="Basic and acidic residues" evidence="1">
    <location>
        <begin position="526"/>
        <end position="542"/>
    </location>
</feature>
<evidence type="ECO:0000313" key="4">
    <source>
        <dbReference type="Proteomes" id="UP001159364"/>
    </source>
</evidence>
<evidence type="ECO:0000313" key="3">
    <source>
        <dbReference type="EMBL" id="KAJ8898731.1"/>
    </source>
</evidence>
<dbReference type="PANTHER" id="PTHR36027">
    <property type="entry name" value="MEIOSIS-SPECIFIC PROTEIN ASY3"/>
    <property type="match status" value="1"/>
</dbReference>
<comment type="caution">
    <text evidence="3">The sequence shown here is derived from an EMBL/GenBank/DDBJ whole genome shotgun (WGS) entry which is preliminary data.</text>
</comment>
<feature type="compositionally biased region" description="Polar residues" evidence="1">
    <location>
        <begin position="382"/>
        <end position="395"/>
    </location>
</feature>
<feature type="region of interest" description="Disordered" evidence="1">
    <location>
        <begin position="49"/>
        <end position="96"/>
    </location>
</feature>
<feature type="compositionally biased region" description="Polar residues" evidence="1">
    <location>
        <begin position="453"/>
        <end position="511"/>
    </location>
</feature>
<dbReference type="PANTHER" id="PTHR36027:SF1">
    <property type="entry name" value="MEIOSIS-SPECIFIC PROTEIN ASY3"/>
    <property type="match status" value="1"/>
</dbReference>
<keyword evidence="4" id="KW-1185">Reference proteome</keyword>
<gene>
    <name evidence="3" type="ORF">K2173_004908</name>
</gene>
<feature type="compositionally biased region" description="Polar residues" evidence="1">
    <location>
        <begin position="16"/>
        <end position="31"/>
    </location>
</feature>
<dbReference type="EMBL" id="JAIWQS010000008">
    <property type="protein sequence ID" value="KAJ8898731.1"/>
    <property type="molecule type" value="Genomic_DNA"/>
</dbReference>
<dbReference type="InterPro" id="IPR037731">
    <property type="entry name" value="ASY3-like"/>
</dbReference>
<feature type="compositionally biased region" description="Low complexity" evidence="1">
    <location>
        <begin position="514"/>
        <end position="525"/>
    </location>
</feature>
<dbReference type="Proteomes" id="UP001159364">
    <property type="component" value="Linkage Group LG08"/>
</dbReference>
<feature type="region of interest" description="Disordered" evidence="1">
    <location>
        <begin position="374"/>
        <end position="404"/>
    </location>
</feature>
<feature type="compositionally biased region" description="Polar residues" evidence="1">
    <location>
        <begin position="225"/>
        <end position="235"/>
    </location>
</feature>
<dbReference type="InterPro" id="IPR046845">
    <property type="entry name" value="ASY3-like_CC"/>
</dbReference>
<feature type="compositionally biased region" description="Basic residues" evidence="1">
    <location>
        <begin position="278"/>
        <end position="294"/>
    </location>
</feature>
<feature type="domain" description="Meiosis-specific protein ASY3-like coiled-coil" evidence="2">
    <location>
        <begin position="462"/>
        <end position="854"/>
    </location>
</feature>
<reference evidence="3 4" key="1">
    <citation type="submission" date="2021-09" db="EMBL/GenBank/DDBJ databases">
        <title>Genomic insights and catalytic innovation underlie evolution of tropane alkaloids biosynthesis.</title>
        <authorList>
            <person name="Wang Y.-J."/>
            <person name="Tian T."/>
            <person name="Huang J.-P."/>
            <person name="Huang S.-X."/>
        </authorList>
    </citation>
    <scope>NUCLEOTIDE SEQUENCE [LARGE SCALE GENOMIC DNA]</scope>
    <source>
        <strain evidence="3">KIB-2018</strain>
        <tissue evidence="3">Leaf</tissue>
    </source>
</reference>
<dbReference type="GO" id="GO:0051321">
    <property type="term" value="P:meiotic cell cycle"/>
    <property type="evidence" value="ECO:0007669"/>
    <property type="project" value="InterPro"/>
</dbReference>
<sequence length="857" mass="95807">MAVEIGRNSHADPTNDSRSFGSDYRPSSQLRKMSIGIMVDSSTVKRFEATKGDEVLLPNSQKEHSSKQKNIEVTNKGKAVIDDQEGRRTETPEKAGSRWITTKPYFPQNLTSENFSHAQGTSILSPTDGRWNKYCKVKEVAVAHSMQLFTNQTSILQSGDGKRKNFGGVTYKRKAGKGGNPHNSQGFSFATVHGVHVSGKGVSQDKNENGRTETLRMKLQEILGTISSPKSQPSNFHGCEGGVKDSKSEHVNDQKNGEKDKPRQNSDTIETDSESPHNKRKRPVTRSLSRKRASTKPQAEKKLVGLTSGCRRILQENIFSFQEGLLGKTDTNVSGSSSLSSRKKGHRKSSRITPKILFTEKSNADVIPGVTCRNDTFLPSHKVSSLSNKVGSSQDRPPESCHDHIEQNNKQNIQEFAEQNGNKDIHESPEQEKNHDTHESAVRDSHPSPGERTYQSPGENTNQSPWTSAAGQQEEYNSQAGHENGNQQNEFDNLFSNNNLNPQETFQSPTFKISLPVFSSSPSSAPKEDQAEQHIPRPELSERTFTLANIRSFSTLRTSKEDCSHPNAHSKVYGEAEGLSNSPQRKHSPGNGKDEGADDLSISSSEERSSDSSEGVAIMKGVRERDFFSSPSATPERSKCAFHPTKRLRHQEGRRLGKFSPTPPTPKGTDESDYTPEHSEQNQGDELERVVMLFALSIENFRKKLTLLTRKKSSEILMSVSEDIHLQLQNIDCQIQADLEKLRSDSKLKRKDLEVGFQEQQEQLKLIYDKFREEMSQHLENCKSTLEGLELNQIELKGTVKRLRASHQKLVVQVEESVGKQLNDAERRITAVHKVGRAKMLQLRRAIAECLHEDILN</sequence>
<protein>
    <recommendedName>
        <fullName evidence="2">Meiosis-specific protein ASY3-like coiled-coil domain-containing protein</fullName>
    </recommendedName>
</protein>
<organism evidence="3 4">
    <name type="scientific">Erythroxylum novogranatense</name>
    <dbReference type="NCBI Taxonomy" id="1862640"/>
    <lineage>
        <taxon>Eukaryota</taxon>
        <taxon>Viridiplantae</taxon>
        <taxon>Streptophyta</taxon>
        <taxon>Embryophyta</taxon>
        <taxon>Tracheophyta</taxon>
        <taxon>Spermatophyta</taxon>
        <taxon>Magnoliopsida</taxon>
        <taxon>eudicotyledons</taxon>
        <taxon>Gunneridae</taxon>
        <taxon>Pentapetalae</taxon>
        <taxon>rosids</taxon>
        <taxon>fabids</taxon>
        <taxon>Malpighiales</taxon>
        <taxon>Erythroxylaceae</taxon>
        <taxon>Erythroxylum</taxon>
    </lineage>
</organism>
<proteinExistence type="predicted"/>
<feature type="region of interest" description="Disordered" evidence="1">
    <location>
        <begin position="424"/>
        <end position="543"/>
    </location>
</feature>
<name>A0AAV8U8H9_9ROSI</name>
<feature type="compositionally biased region" description="Basic and acidic residues" evidence="1">
    <location>
        <begin position="424"/>
        <end position="446"/>
    </location>
</feature>
<evidence type="ECO:0000256" key="1">
    <source>
        <dbReference type="SAM" id="MobiDB-lite"/>
    </source>
</evidence>
<dbReference type="AlphaFoldDB" id="A0AAV8U8H9"/>
<evidence type="ECO:0000259" key="2">
    <source>
        <dbReference type="Pfam" id="PF20435"/>
    </source>
</evidence>
<accession>A0AAV8U8H9</accession>
<feature type="domain" description="Meiosis-specific protein ASY3-like coiled-coil" evidence="2">
    <location>
        <begin position="15"/>
        <end position="433"/>
    </location>
</feature>